<dbReference type="CDD" id="cd04489">
    <property type="entry name" value="ExoVII_LU_OBF"/>
    <property type="match status" value="1"/>
</dbReference>
<dbReference type="PANTHER" id="PTHR30008">
    <property type="entry name" value="EXODEOXYRIBONUCLEASE 7 LARGE SUBUNIT"/>
    <property type="match status" value="1"/>
</dbReference>
<keyword evidence="4" id="KW-0269">Exonuclease</keyword>
<dbReference type="GO" id="GO:0008855">
    <property type="term" value="F:exodeoxyribonuclease VII activity"/>
    <property type="evidence" value="ECO:0007669"/>
    <property type="project" value="InterPro"/>
</dbReference>
<dbReference type="Pfam" id="PF13742">
    <property type="entry name" value="tRNA_anti_2"/>
    <property type="match status" value="1"/>
</dbReference>
<evidence type="ECO:0000313" key="7">
    <source>
        <dbReference type="EMBL" id="SUZ73503.1"/>
    </source>
</evidence>
<evidence type="ECO:0000256" key="3">
    <source>
        <dbReference type="ARBA" id="ARBA00022801"/>
    </source>
</evidence>
<feature type="domain" description="OB-fold nucleic acid binding" evidence="6">
    <location>
        <begin position="1"/>
        <end position="52"/>
    </location>
</feature>
<dbReference type="GO" id="GO:0003676">
    <property type="term" value="F:nucleic acid binding"/>
    <property type="evidence" value="ECO:0007669"/>
    <property type="project" value="InterPro"/>
</dbReference>
<keyword evidence="2" id="KW-0540">Nuclease</keyword>
<organism evidence="7">
    <name type="scientific">marine metagenome</name>
    <dbReference type="NCBI Taxonomy" id="408172"/>
    <lineage>
        <taxon>unclassified sequences</taxon>
        <taxon>metagenomes</taxon>
        <taxon>ecological metagenomes</taxon>
    </lineage>
</organism>
<evidence type="ECO:0000259" key="5">
    <source>
        <dbReference type="Pfam" id="PF02601"/>
    </source>
</evidence>
<dbReference type="HAMAP" id="MF_00378">
    <property type="entry name" value="Exonuc_7_L"/>
    <property type="match status" value="1"/>
</dbReference>
<evidence type="ECO:0008006" key="8">
    <source>
        <dbReference type="Google" id="ProtNLM"/>
    </source>
</evidence>
<reference evidence="7" key="1">
    <citation type="submission" date="2018-05" db="EMBL/GenBank/DDBJ databases">
        <authorList>
            <person name="Lanie J.A."/>
            <person name="Ng W.-L."/>
            <person name="Kazmierczak K.M."/>
            <person name="Andrzejewski T.M."/>
            <person name="Davidsen T.M."/>
            <person name="Wayne K.J."/>
            <person name="Tettelin H."/>
            <person name="Glass J.I."/>
            <person name="Rusch D."/>
            <person name="Podicherti R."/>
            <person name="Tsui H.-C.T."/>
            <person name="Winkler M.E."/>
        </authorList>
    </citation>
    <scope>NUCLEOTIDE SEQUENCE</scope>
</reference>
<dbReference type="InterPro" id="IPR020579">
    <property type="entry name" value="Exonuc_VII_lsu_C"/>
</dbReference>
<protein>
    <recommendedName>
        <fullName evidence="8">Exonuclease VII large subunit C-terminal domain-containing protein</fullName>
    </recommendedName>
</protein>
<dbReference type="InterPro" id="IPR003753">
    <property type="entry name" value="Exonuc_VII_L"/>
</dbReference>
<evidence type="ECO:0000256" key="1">
    <source>
        <dbReference type="ARBA" id="ARBA00022490"/>
    </source>
</evidence>
<accession>A0A381Q7A8</accession>
<sequence length="397" mass="43326">MRDEHAQLKAVMFRSAVRYLRFTPEDGLRVVARGRVSVYEPKGEYQIVCEHLQPQGIGALQVAFEQVKRKLSDDGLFDPERKRPLPLLPRQIGVVTSLDGAALRDILQVLTRRHQTAHVVIYPTRVQGEGAAAKIAEGIERLSQAEGIDVIIVGRGGGSLEDLWAFNEEPVARAVAAATVPVISAVGHETDTTLSDFVADVRAATPSAAAELAIAGRTDLVDRVDQLTGRLRAAVLDALRRSRTRVLELDRRPGVTSWPARLASHGRHTAELTHAISSALREALASRLSHVHAVRIRLDTREPSRRVEANRTRLVAADERLSATSTHGQQKLRAQVSHLTGRLGALSPLGVLARGYAVCWNDKQTRILRDSATVSVGDNVAIRLARGRLSARVTGKK</sequence>
<dbReference type="GO" id="GO:0006308">
    <property type="term" value="P:DNA catabolic process"/>
    <property type="evidence" value="ECO:0007669"/>
    <property type="project" value="InterPro"/>
</dbReference>
<evidence type="ECO:0000259" key="6">
    <source>
        <dbReference type="Pfam" id="PF13742"/>
    </source>
</evidence>
<proteinExistence type="inferred from homology"/>
<dbReference type="NCBIfam" id="TIGR00237">
    <property type="entry name" value="xseA"/>
    <property type="match status" value="1"/>
</dbReference>
<name>A0A381Q7A8_9ZZZZ</name>
<keyword evidence="3" id="KW-0378">Hydrolase</keyword>
<dbReference type="GO" id="GO:0009318">
    <property type="term" value="C:exodeoxyribonuclease VII complex"/>
    <property type="evidence" value="ECO:0007669"/>
    <property type="project" value="InterPro"/>
</dbReference>
<evidence type="ECO:0000256" key="4">
    <source>
        <dbReference type="ARBA" id="ARBA00022839"/>
    </source>
</evidence>
<dbReference type="PANTHER" id="PTHR30008:SF0">
    <property type="entry name" value="EXODEOXYRIBONUCLEASE 7 LARGE SUBUNIT"/>
    <property type="match status" value="1"/>
</dbReference>
<gene>
    <name evidence="7" type="ORF">METZ01_LOCUS26357</name>
</gene>
<evidence type="ECO:0000256" key="2">
    <source>
        <dbReference type="ARBA" id="ARBA00022722"/>
    </source>
</evidence>
<keyword evidence="1" id="KW-0963">Cytoplasm</keyword>
<dbReference type="InterPro" id="IPR025824">
    <property type="entry name" value="OB-fold_nuc-bd_dom"/>
</dbReference>
<dbReference type="Pfam" id="PF02601">
    <property type="entry name" value="Exonuc_VII_L"/>
    <property type="match status" value="1"/>
</dbReference>
<dbReference type="EMBL" id="UINC01001181">
    <property type="protein sequence ID" value="SUZ73503.1"/>
    <property type="molecule type" value="Genomic_DNA"/>
</dbReference>
<dbReference type="AlphaFoldDB" id="A0A381Q7A8"/>
<feature type="domain" description="Exonuclease VII large subunit C-terminal" evidence="5">
    <location>
        <begin position="76"/>
        <end position="391"/>
    </location>
</feature>